<evidence type="ECO:0000313" key="4">
    <source>
        <dbReference type="EMBL" id="NEX61248.1"/>
    </source>
</evidence>
<evidence type="ECO:0000256" key="2">
    <source>
        <dbReference type="ARBA" id="ARBA00023002"/>
    </source>
</evidence>
<dbReference type="RefSeq" id="WP_163962270.1">
    <property type="nucleotide sequence ID" value="NZ_JAAIVB010000035.1"/>
</dbReference>
<dbReference type="InterPro" id="IPR003680">
    <property type="entry name" value="Flavodoxin_fold"/>
</dbReference>
<dbReference type="GO" id="GO:0005829">
    <property type="term" value="C:cytosol"/>
    <property type="evidence" value="ECO:0007669"/>
    <property type="project" value="TreeGrafter"/>
</dbReference>
<organism evidence="4 5">
    <name type="scientific">Noviherbaspirillum galbum</name>
    <dbReference type="NCBI Taxonomy" id="2709383"/>
    <lineage>
        <taxon>Bacteria</taxon>
        <taxon>Pseudomonadati</taxon>
        <taxon>Pseudomonadota</taxon>
        <taxon>Betaproteobacteria</taxon>
        <taxon>Burkholderiales</taxon>
        <taxon>Oxalobacteraceae</taxon>
        <taxon>Noviherbaspirillum</taxon>
    </lineage>
</organism>
<dbReference type="GO" id="GO:0003955">
    <property type="term" value="F:NAD(P)H dehydrogenase (quinone) activity"/>
    <property type="evidence" value="ECO:0007669"/>
    <property type="project" value="TreeGrafter"/>
</dbReference>
<dbReference type="SUPFAM" id="SSF52218">
    <property type="entry name" value="Flavoproteins"/>
    <property type="match status" value="1"/>
</dbReference>
<dbReference type="PANTHER" id="PTHR10204">
    <property type="entry name" value="NAD P H OXIDOREDUCTASE-RELATED"/>
    <property type="match status" value="1"/>
</dbReference>
<evidence type="ECO:0000313" key="5">
    <source>
        <dbReference type="Proteomes" id="UP000482155"/>
    </source>
</evidence>
<protein>
    <submittedName>
        <fullName evidence="4">NAD(P)H-dependent oxidoreductase</fullName>
    </submittedName>
</protein>
<sequence length="222" mass="24729">MNVLIVLAHPEAHSFNGAMFDTAVRELQAAGHTVCTSDLYRMGFNPVSSRANFTTVKDPDYLKLQLEETHATEHDGFAPDIQGELHKLEACDLLILQFPLWWFGLPAILKGWVDRVMAMGRTYGYGSIYQTGKFRGKRALLSLTTGGPEEAYRKDGFNGDIEAILRPVHRGVLEFLGFDVLAPQIHYGPVRASDEQRAAWLADYARRLTAIHAEAPVVVGPY</sequence>
<dbReference type="Pfam" id="PF02525">
    <property type="entry name" value="Flavodoxin_2"/>
    <property type="match status" value="1"/>
</dbReference>
<evidence type="ECO:0000256" key="1">
    <source>
        <dbReference type="ARBA" id="ARBA00006252"/>
    </source>
</evidence>
<dbReference type="PANTHER" id="PTHR10204:SF34">
    <property type="entry name" value="NAD(P)H DEHYDROGENASE [QUINONE] 1 ISOFORM 1"/>
    <property type="match status" value="1"/>
</dbReference>
<proteinExistence type="inferred from homology"/>
<comment type="caution">
    <text evidence="4">The sequence shown here is derived from an EMBL/GenBank/DDBJ whole genome shotgun (WGS) entry which is preliminary data.</text>
</comment>
<keyword evidence="2" id="KW-0560">Oxidoreductase</keyword>
<dbReference type="EMBL" id="JAAIVB010000035">
    <property type="protein sequence ID" value="NEX61248.1"/>
    <property type="molecule type" value="Genomic_DNA"/>
</dbReference>
<dbReference type="Gene3D" id="3.40.50.360">
    <property type="match status" value="1"/>
</dbReference>
<accession>A0A6B3SL74</accession>
<name>A0A6B3SL74_9BURK</name>
<comment type="similarity">
    <text evidence="1">Belongs to the NAD(P)H dehydrogenase (quinone) family.</text>
</comment>
<dbReference type="InterPro" id="IPR051545">
    <property type="entry name" value="NAD(P)H_dehydrogenase_qn"/>
</dbReference>
<evidence type="ECO:0000259" key="3">
    <source>
        <dbReference type="Pfam" id="PF02525"/>
    </source>
</evidence>
<dbReference type="AlphaFoldDB" id="A0A6B3SL74"/>
<feature type="domain" description="Flavodoxin-like fold" evidence="3">
    <location>
        <begin position="1"/>
        <end position="207"/>
    </location>
</feature>
<dbReference type="Proteomes" id="UP000482155">
    <property type="component" value="Unassembled WGS sequence"/>
</dbReference>
<dbReference type="InterPro" id="IPR029039">
    <property type="entry name" value="Flavoprotein-like_sf"/>
</dbReference>
<reference evidence="4 5" key="1">
    <citation type="submission" date="2020-02" db="EMBL/GenBank/DDBJ databases">
        <authorList>
            <person name="Kim M.K."/>
        </authorList>
    </citation>
    <scope>NUCLEOTIDE SEQUENCE [LARGE SCALE GENOMIC DNA]</scope>
    <source>
        <strain evidence="4 5">17J57-3</strain>
    </source>
</reference>
<keyword evidence="5" id="KW-1185">Reference proteome</keyword>
<gene>
    <name evidence="4" type="ORF">G3574_09170</name>
</gene>